<dbReference type="SUPFAM" id="SSF53649">
    <property type="entry name" value="Alkaline phosphatase-like"/>
    <property type="match status" value="1"/>
</dbReference>
<dbReference type="PANTHER" id="PTHR42693">
    <property type="entry name" value="ARYLSULFATASE FAMILY MEMBER"/>
    <property type="match status" value="1"/>
</dbReference>
<dbReference type="Gene3D" id="3.30.1120.10">
    <property type="match status" value="1"/>
</dbReference>
<evidence type="ECO:0000256" key="1">
    <source>
        <dbReference type="ARBA" id="ARBA00008779"/>
    </source>
</evidence>
<feature type="compositionally biased region" description="Low complexity" evidence="2">
    <location>
        <begin position="1"/>
        <end position="13"/>
    </location>
</feature>
<comment type="similarity">
    <text evidence="1">Belongs to the sulfatase family.</text>
</comment>
<protein>
    <recommendedName>
        <fullName evidence="3">Sulfatase N-terminal domain-containing protein</fullName>
    </recommendedName>
</protein>
<dbReference type="InterPro" id="IPR000917">
    <property type="entry name" value="Sulfatase_N"/>
</dbReference>
<accession>A0A418WAD8</accession>
<dbReference type="Proteomes" id="UP000284605">
    <property type="component" value="Unassembled WGS sequence"/>
</dbReference>
<proteinExistence type="inferred from homology"/>
<evidence type="ECO:0000259" key="3">
    <source>
        <dbReference type="Pfam" id="PF00884"/>
    </source>
</evidence>
<dbReference type="InterPro" id="IPR017850">
    <property type="entry name" value="Alkaline_phosphatase_core_sf"/>
</dbReference>
<dbReference type="OrthoDB" id="9795675at2"/>
<keyword evidence="5" id="KW-1185">Reference proteome</keyword>
<evidence type="ECO:0000313" key="4">
    <source>
        <dbReference type="EMBL" id="RJF86980.1"/>
    </source>
</evidence>
<comment type="caution">
    <text evidence="4">The sequence shown here is derived from an EMBL/GenBank/DDBJ whole genome shotgun (WGS) entry which is preliminary data.</text>
</comment>
<dbReference type="Pfam" id="PF00884">
    <property type="entry name" value="Sulfatase"/>
    <property type="match status" value="1"/>
</dbReference>
<reference evidence="4 5" key="1">
    <citation type="submission" date="2018-09" db="EMBL/GenBank/DDBJ databases">
        <authorList>
            <person name="Zhu H."/>
        </authorList>
    </citation>
    <scope>NUCLEOTIDE SEQUENCE [LARGE SCALE GENOMIC DNA]</scope>
    <source>
        <strain evidence="4 5">K1W22B-8</strain>
    </source>
</reference>
<dbReference type="EMBL" id="QYUK01000011">
    <property type="protein sequence ID" value="RJF86980.1"/>
    <property type="molecule type" value="Genomic_DNA"/>
</dbReference>
<dbReference type="PANTHER" id="PTHR42693:SF33">
    <property type="entry name" value="ARYLSULFATASE"/>
    <property type="match status" value="1"/>
</dbReference>
<evidence type="ECO:0000256" key="2">
    <source>
        <dbReference type="SAM" id="MobiDB-lite"/>
    </source>
</evidence>
<organism evidence="4 5">
    <name type="scientific">Oleomonas cavernae</name>
    <dbReference type="NCBI Taxonomy" id="2320859"/>
    <lineage>
        <taxon>Bacteria</taxon>
        <taxon>Pseudomonadati</taxon>
        <taxon>Pseudomonadota</taxon>
        <taxon>Alphaproteobacteria</taxon>
        <taxon>Acetobacterales</taxon>
        <taxon>Acetobacteraceae</taxon>
        <taxon>Oleomonas</taxon>
    </lineage>
</organism>
<dbReference type="AlphaFoldDB" id="A0A418WAD8"/>
<dbReference type="Gene3D" id="3.40.720.10">
    <property type="entry name" value="Alkaline Phosphatase, subunit A"/>
    <property type="match status" value="1"/>
</dbReference>
<dbReference type="GO" id="GO:0004065">
    <property type="term" value="F:arylsulfatase activity"/>
    <property type="evidence" value="ECO:0007669"/>
    <property type="project" value="TreeGrafter"/>
</dbReference>
<gene>
    <name evidence="4" type="ORF">D3874_08090</name>
</gene>
<dbReference type="InterPro" id="IPR050738">
    <property type="entry name" value="Sulfatase"/>
</dbReference>
<feature type="region of interest" description="Disordered" evidence="2">
    <location>
        <begin position="1"/>
        <end position="55"/>
    </location>
</feature>
<name>A0A418WAD8_9PROT</name>
<sequence>MLSRRPFAAAGARGRSRHLSREVRYRLGRGPHRAAEAPAGPGPGARDHRAAPAGPGVSTWSALSAEEQKLFARYMEVYAGLITNTDRNIGRLLAALDTLGVRDNTMIVLMSDNGGSAEGTQTGTPNVFAAAFGRPVPVPEAARLYDVMGEDQTFPHYPIGWACASNTPFRLYKQYAHLGGVADPLVIAWPKGIAAKGEIRSRFVHVIDLYPTILEAIGVERPATYRGRKLKPLEGASAAATFKSDSAPTRSEQYFELGGQRAYMDGNWRAVIRHERGTPFEGDRWELYDLSREVNEITDLADQQPEKVAALAAKWQAAAERYGVFPMDDRNLIIKLSQDRLRRGTKTHFDMRAPMDRLSAHVSPQVGGYSHEIIVDLVRRPGAGDGVLFACGSRHAGFVMHIRQGRLVYEQSMTPWVERIEPAEALPDGPLRLRYVQTMTARPFEGGGALFLGERKLAERTFANVLLSTSYDGFSLGADLGNRVSTLYEGHNPFQGELVRVQFNIDSTPFDLIESKRFIDRIGIRV</sequence>
<feature type="domain" description="Sulfatase N-terminal" evidence="3">
    <location>
        <begin position="64"/>
        <end position="219"/>
    </location>
</feature>
<evidence type="ECO:0000313" key="5">
    <source>
        <dbReference type="Proteomes" id="UP000284605"/>
    </source>
</evidence>